<accession>A0A8H7E3C5</accession>
<dbReference type="AlphaFoldDB" id="A0A8H7E3C5"/>
<keyword evidence="2" id="KW-1185">Reference proteome</keyword>
<dbReference type="EMBL" id="JAACFV010000062">
    <property type="protein sequence ID" value="KAF7507867.1"/>
    <property type="molecule type" value="Genomic_DNA"/>
</dbReference>
<name>A0A8H7E3C5_9EURO</name>
<evidence type="ECO:0000313" key="2">
    <source>
        <dbReference type="Proteomes" id="UP000606974"/>
    </source>
</evidence>
<reference evidence="1" key="1">
    <citation type="submission" date="2020-02" db="EMBL/GenBank/DDBJ databases">
        <authorList>
            <person name="Palmer J.M."/>
        </authorList>
    </citation>
    <scope>NUCLEOTIDE SEQUENCE</scope>
    <source>
        <strain evidence="1">EPUS1.4</strain>
        <tissue evidence="1">Thallus</tissue>
    </source>
</reference>
<comment type="caution">
    <text evidence="1">The sequence shown here is derived from an EMBL/GenBank/DDBJ whole genome shotgun (WGS) entry which is preliminary data.</text>
</comment>
<gene>
    <name evidence="1" type="ORF">GJ744_010031</name>
</gene>
<protein>
    <submittedName>
        <fullName evidence="1">Uncharacterized protein</fullName>
    </submittedName>
</protein>
<proteinExistence type="predicted"/>
<evidence type="ECO:0000313" key="1">
    <source>
        <dbReference type="EMBL" id="KAF7507867.1"/>
    </source>
</evidence>
<organism evidence="1 2">
    <name type="scientific">Endocarpon pusillum</name>
    <dbReference type="NCBI Taxonomy" id="364733"/>
    <lineage>
        <taxon>Eukaryota</taxon>
        <taxon>Fungi</taxon>
        <taxon>Dikarya</taxon>
        <taxon>Ascomycota</taxon>
        <taxon>Pezizomycotina</taxon>
        <taxon>Eurotiomycetes</taxon>
        <taxon>Chaetothyriomycetidae</taxon>
        <taxon>Verrucariales</taxon>
        <taxon>Verrucariaceae</taxon>
        <taxon>Endocarpon</taxon>
    </lineage>
</organism>
<dbReference type="Proteomes" id="UP000606974">
    <property type="component" value="Unassembled WGS sequence"/>
</dbReference>
<sequence length="95" mass="11120">MYGFTVTQRPKYLPLLTSRDSTIPINPSAIGELSNDDIKEYILDHEEIEEDKIIPQKIAANKRKVTKALQEEYDEWQQRNYKILPDIYFSCSVVI</sequence>